<protein>
    <submittedName>
        <fullName evidence="2">EAL domain-containing protein</fullName>
    </submittedName>
</protein>
<dbReference type="EMBL" id="JAZHGC010000010">
    <property type="protein sequence ID" value="MEM5286859.1"/>
    <property type="molecule type" value="Genomic_DNA"/>
</dbReference>
<dbReference type="PROSITE" id="PS50883">
    <property type="entry name" value="EAL"/>
    <property type="match status" value="1"/>
</dbReference>
<evidence type="ECO:0000313" key="2">
    <source>
        <dbReference type="EMBL" id="MEM5286859.1"/>
    </source>
</evidence>
<keyword evidence="3" id="KW-1185">Reference proteome</keyword>
<dbReference type="SUPFAM" id="SSF141868">
    <property type="entry name" value="EAL domain-like"/>
    <property type="match status" value="1"/>
</dbReference>
<dbReference type="Gene3D" id="3.20.20.450">
    <property type="entry name" value="EAL domain"/>
    <property type="match status" value="1"/>
</dbReference>
<comment type="caution">
    <text evidence="2">The sequence shown here is derived from an EMBL/GenBank/DDBJ whole genome shotgun (WGS) entry which is preliminary data.</text>
</comment>
<dbReference type="PANTHER" id="PTHR33121">
    <property type="entry name" value="CYCLIC DI-GMP PHOSPHODIESTERASE PDEF"/>
    <property type="match status" value="1"/>
</dbReference>
<evidence type="ECO:0000313" key="3">
    <source>
        <dbReference type="Proteomes" id="UP001494588"/>
    </source>
</evidence>
<dbReference type="Proteomes" id="UP001494588">
    <property type="component" value="Unassembled WGS sequence"/>
</dbReference>
<sequence>MPHESRSAAIVEGLAKLARSMELSVTAEGVETNEQARFLRECGIDRMQGFLYSRAVEPDDFIDDYTARASGRV</sequence>
<dbReference type="InterPro" id="IPR035919">
    <property type="entry name" value="EAL_sf"/>
</dbReference>
<dbReference type="RefSeq" id="WP_267909722.1">
    <property type="nucleotide sequence ID" value="NZ_JAZHGC010000010.1"/>
</dbReference>
<dbReference type="PANTHER" id="PTHR33121:SF70">
    <property type="entry name" value="SIGNALING PROTEIN YKOW"/>
    <property type="match status" value="1"/>
</dbReference>
<dbReference type="InterPro" id="IPR050706">
    <property type="entry name" value="Cyclic-di-GMP_PDE-like"/>
</dbReference>
<proteinExistence type="predicted"/>
<reference evidence="2 3" key="1">
    <citation type="submission" date="2024-01" db="EMBL/GenBank/DDBJ databases">
        <title>The diversity of rhizobia nodulating Mimosa spp. in eleven states of Brazil covering several biomes is determined by host plant, location, and edaphic factors.</title>
        <authorList>
            <person name="Rouws L."/>
            <person name="Barauna A."/>
            <person name="Beukes C."/>
            <person name="De Faria S.M."/>
            <person name="Gross E."/>
            <person name="Dos Reis Junior F.B."/>
            <person name="Simon M."/>
            <person name="Maluk M."/>
            <person name="Odee D.W."/>
            <person name="Kenicer G."/>
            <person name="Young J.P.W."/>
            <person name="Reis V.M."/>
            <person name="Zilli J."/>
            <person name="James E.K."/>
        </authorList>
    </citation>
    <scope>NUCLEOTIDE SEQUENCE [LARGE SCALE GENOMIC DNA]</scope>
    <source>
        <strain evidence="2 3">JPY77</strain>
    </source>
</reference>
<gene>
    <name evidence="2" type="ORF">V4C55_14150</name>
</gene>
<dbReference type="Pfam" id="PF00563">
    <property type="entry name" value="EAL"/>
    <property type="match status" value="1"/>
</dbReference>
<organism evidence="2 3">
    <name type="scientific">Paraburkholderia sabiae</name>
    <dbReference type="NCBI Taxonomy" id="273251"/>
    <lineage>
        <taxon>Bacteria</taxon>
        <taxon>Pseudomonadati</taxon>
        <taxon>Pseudomonadota</taxon>
        <taxon>Betaproteobacteria</taxon>
        <taxon>Burkholderiales</taxon>
        <taxon>Burkholderiaceae</taxon>
        <taxon>Paraburkholderia</taxon>
    </lineage>
</organism>
<name>A0ABU9QBN7_9BURK</name>
<accession>A0ABU9QBN7</accession>
<feature type="domain" description="EAL" evidence="1">
    <location>
        <begin position="1"/>
        <end position="69"/>
    </location>
</feature>
<dbReference type="InterPro" id="IPR001633">
    <property type="entry name" value="EAL_dom"/>
</dbReference>
<evidence type="ECO:0000259" key="1">
    <source>
        <dbReference type="PROSITE" id="PS50883"/>
    </source>
</evidence>